<feature type="transmembrane region" description="Helical" evidence="9">
    <location>
        <begin position="196"/>
        <end position="212"/>
    </location>
</feature>
<evidence type="ECO:0000256" key="2">
    <source>
        <dbReference type="ARBA" id="ARBA00008240"/>
    </source>
</evidence>
<feature type="transmembrane region" description="Helical" evidence="9">
    <location>
        <begin position="283"/>
        <end position="304"/>
    </location>
</feature>
<keyword evidence="6" id="KW-0769">Symport</keyword>
<dbReference type="PANTHER" id="PTHR43528">
    <property type="entry name" value="ALPHA-KETOGLUTARATE PERMEASE"/>
    <property type="match status" value="1"/>
</dbReference>
<evidence type="ECO:0000256" key="8">
    <source>
        <dbReference type="ARBA" id="ARBA00023136"/>
    </source>
</evidence>
<dbReference type="FunFam" id="1.20.1250.20:FF:000001">
    <property type="entry name" value="Dicarboxylate MFS transporter"/>
    <property type="match status" value="1"/>
</dbReference>
<dbReference type="Pfam" id="PF07690">
    <property type="entry name" value="MFS_1"/>
    <property type="match status" value="1"/>
</dbReference>
<name>A0A076F8M2_9BACT</name>
<keyword evidence="12" id="KW-1185">Reference proteome</keyword>
<evidence type="ECO:0000256" key="7">
    <source>
        <dbReference type="ARBA" id="ARBA00022989"/>
    </source>
</evidence>
<dbReference type="GO" id="GO:0005886">
    <property type="term" value="C:plasma membrane"/>
    <property type="evidence" value="ECO:0007669"/>
    <property type="project" value="UniProtKB-SubCell"/>
</dbReference>
<reference evidence="12" key="1">
    <citation type="journal article" date="2014" name="Genome Announc.">
        <title>Complete Genome Sequence of Campylobacter iguaniorum Strain 1485ET, Isolated from a Bearded Dragon (Pogona vitticeps).</title>
        <authorList>
            <person name="Gilbert M.J."/>
            <person name="Miller W.G."/>
            <person name="Yee E."/>
            <person name="Kik M."/>
            <person name="Wagenaar J.A."/>
            <person name="Duim B."/>
        </authorList>
    </citation>
    <scope>NUCLEOTIDE SEQUENCE [LARGE SCALE GENOMIC DNA]</scope>
    <source>
        <strain evidence="12">1485E</strain>
    </source>
</reference>
<protein>
    <submittedName>
        <fullName evidence="11">Major facilitator superfamily transporter, putative tricarballylate transporter TcuC</fullName>
    </submittedName>
</protein>
<dbReference type="Proteomes" id="UP000028486">
    <property type="component" value="Chromosome"/>
</dbReference>
<dbReference type="InterPro" id="IPR011701">
    <property type="entry name" value="MFS"/>
</dbReference>
<keyword evidence="7 9" id="KW-1133">Transmembrane helix</keyword>
<dbReference type="PROSITE" id="PS50850">
    <property type="entry name" value="MFS"/>
    <property type="match status" value="1"/>
</dbReference>
<dbReference type="PROSITE" id="PS00217">
    <property type="entry name" value="SUGAR_TRANSPORT_2"/>
    <property type="match status" value="1"/>
</dbReference>
<feature type="transmembrane region" description="Helical" evidence="9">
    <location>
        <begin position="409"/>
        <end position="427"/>
    </location>
</feature>
<feature type="transmembrane region" description="Helical" evidence="9">
    <location>
        <begin position="63"/>
        <end position="84"/>
    </location>
</feature>
<evidence type="ECO:0000256" key="3">
    <source>
        <dbReference type="ARBA" id="ARBA00022448"/>
    </source>
</evidence>
<dbReference type="Gene3D" id="1.20.1250.20">
    <property type="entry name" value="MFS general substrate transporter like domains"/>
    <property type="match status" value="2"/>
</dbReference>
<feature type="transmembrane region" description="Helical" evidence="9">
    <location>
        <begin position="373"/>
        <end position="394"/>
    </location>
</feature>
<feature type="transmembrane region" description="Helical" evidence="9">
    <location>
        <begin position="311"/>
        <end position="332"/>
    </location>
</feature>
<evidence type="ECO:0000256" key="4">
    <source>
        <dbReference type="ARBA" id="ARBA00022475"/>
    </source>
</evidence>
<dbReference type="EMBL" id="CP009043">
    <property type="protein sequence ID" value="AII14346.1"/>
    <property type="molecule type" value="Genomic_DNA"/>
</dbReference>
<dbReference type="InterPro" id="IPR036259">
    <property type="entry name" value="MFS_trans_sf"/>
</dbReference>
<dbReference type="SUPFAM" id="SSF103473">
    <property type="entry name" value="MFS general substrate transporter"/>
    <property type="match status" value="1"/>
</dbReference>
<keyword evidence="8 9" id="KW-0472">Membrane</keyword>
<dbReference type="STRING" id="1244531.CIG2463D_0481"/>
<evidence type="ECO:0000256" key="6">
    <source>
        <dbReference type="ARBA" id="ARBA00022847"/>
    </source>
</evidence>
<sequence length="443" mass="48533">MKEDLESNSLKRSKSKEAGKIFKVASGNFMEMYDFAVYGFYAAFIAQTFFPSDNEFTAVLKSFIAYGVGFLMRPLGAVVLGAFMDKHGRRNGLLLTLSIMAIGTFSIAVCPSYEQIGILAPIIVVCGRLLQGFSAGAEVGGASVYLAEIAPKGLRGFYVSWQSGSQQIATIFAGLVGLGMYYLLGDQLTGEWGWRIPFLIGCLIIPFIVYIRRSLEETPEFKAIGHKAPKTFKAMMSSVAQNWRIVVLAVMFVMMTTVTFYFITAYTPRFATRALGLTKLDAFTLTAIIGLSNLFWLPFSGYLGDKIGRKPIILVMTTIGLFTAYPALSFLTSGDTSFGKIVMVELWLSFIFGAYNGVMIVSLSEFIPKEVKALGFSFAYSIAVAVFGGFTPVVSEILIENTGNPASPAYWLTFAAFCSFIASLIIFKKGGIYDKARSNAWEK</sequence>
<comment type="similarity">
    <text evidence="2">Belongs to the major facilitator superfamily. Metabolite:H+ Symporter (MHS) family (TC 2.A.1.6) family.</text>
</comment>
<feature type="transmembrane region" description="Helical" evidence="9">
    <location>
        <begin position="243"/>
        <end position="263"/>
    </location>
</feature>
<dbReference type="PATRIC" id="fig|1244531.5.peg.491"/>
<proteinExistence type="inferred from homology"/>
<evidence type="ECO:0000313" key="12">
    <source>
        <dbReference type="Proteomes" id="UP000028486"/>
    </source>
</evidence>
<evidence type="ECO:0000313" key="11">
    <source>
        <dbReference type="EMBL" id="AII14346.1"/>
    </source>
</evidence>
<organism evidence="11 12">
    <name type="scientific">Campylobacter iguaniorum</name>
    <dbReference type="NCBI Taxonomy" id="1244531"/>
    <lineage>
        <taxon>Bacteria</taxon>
        <taxon>Pseudomonadati</taxon>
        <taxon>Campylobacterota</taxon>
        <taxon>Epsilonproteobacteria</taxon>
        <taxon>Campylobacterales</taxon>
        <taxon>Campylobacteraceae</taxon>
        <taxon>Campylobacter</taxon>
    </lineage>
</organism>
<dbReference type="OrthoDB" id="6766492at2"/>
<feature type="domain" description="Major facilitator superfamily (MFS) profile" evidence="10">
    <location>
        <begin position="20"/>
        <end position="433"/>
    </location>
</feature>
<evidence type="ECO:0000256" key="1">
    <source>
        <dbReference type="ARBA" id="ARBA00004651"/>
    </source>
</evidence>
<feature type="transmembrane region" description="Helical" evidence="9">
    <location>
        <begin position="91"/>
        <end position="109"/>
    </location>
</feature>
<dbReference type="KEGG" id="caj:CIG1485E_0480"/>
<evidence type="ECO:0000256" key="5">
    <source>
        <dbReference type="ARBA" id="ARBA00022692"/>
    </source>
</evidence>
<comment type="subcellular location">
    <subcellularLocation>
        <location evidence="1">Cell membrane</location>
        <topology evidence="1">Multi-pass membrane protein</topology>
    </subcellularLocation>
</comment>
<dbReference type="InterPro" id="IPR005829">
    <property type="entry name" value="Sugar_transporter_CS"/>
</dbReference>
<dbReference type="RefSeq" id="WP_081867123.1">
    <property type="nucleotide sequence ID" value="NZ_CP009043.1"/>
</dbReference>
<keyword evidence="5 9" id="KW-0812">Transmembrane</keyword>
<evidence type="ECO:0000259" key="10">
    <source>
        <dbReference type="PROSITE" id="PS50850"/>
    </source>
</evidence>
<dbReference type="GO" id="GO:0015293">
    <property type="term" value="F:symporter activity"/>
    <property type="evidence" value="ECO:0007669"/>
    <property type="project" value="UniProtKB-KW"/>
</dbReference>
<feature type="transmembrane region" description="Helical" evidence="9">
    <location>
        <begin position="338"/>
        <end position="361"/>
    </location>
</feature>
<dbReference type="InterPro" id="IPR051084">
    <property type="entry name" value="H+-coupled_symporters"/>
</dbReference>
<dbReference type="eggNOG" id="COG0477">
    <property type="taxonomic scope" value="Bacteria"/>
</dbReference>
<keyword evidence="3" id="KW-0813">Transport</keyword>
<dbReference type="AlphaFoldDB" id="A0A076F8M2"/>
<dbReference type="PANTHER" id="PTHR43528:SF6">
    <property type="entry name" value="CITRATE-PROTON SYMPORTER"/>
    <property type="match status" value="1"/>
</dbReference>
<gene>
    <name evidence="11" type="ORF">CIG1485E_0480</name>
</gene>
<dbReference type="InterPro" id="IPR020846">
    <property type="entry name" value="MFS_dom"/>
</dbReference>
<dbReference type="HOGENOM" id="CLU_001265_39_0_7"/>
<dbReference type="NCBIfam" id="NF011656">
    <property type="entry name" value="PRK15075.1"/>
    <property type="match status" value="1"/>
</dbReference>
<accession>A0A076F8M2</accession>
<evidence type="ECO:0000256" key="9">
    <source>
        <dbReference type="SAM" id="Phobius"/>
    </source>
</evidence>
<keyword evidence="4" id="KW-1003">Cell membrane</keyword>